<feature type="transmembrane region" description="Helical" evidence="1">
    <location>
        <begin position="153"/>
        <end position="173"/>
    </location>
</feature>
<evidence type="ECO:0000313" key="2">
    <source>
        <dbReference type="EMBL" id="MEA5581758.1"/>
    </source>
</evidence>
<feature type="transmembrane region" description="Helical" evidence="1">
    <location>
        <begin position="185"/>
        <end position="204"/>
    </location>
</feature>
<dbReference type="PANTHER" id="PTHR36009:SF3">
    <property type="entry name" value="TRANSMEMBRANE PROTEIN"/>
    <property type="match status" value="1"/>
</dbReference>
<evidence type="ECO:0000256" key="1">
    <source>
        <dbReference type="SAM" id="Phobius"/>
    </source>
</evidence>
<keyword evidence="1" id="KW-0812">Transmembrane</keyword>
<protein>
    <submittedName>
        <fullName evidence="2">DUF2834 domain-containing protein</fullName>
    </submittedName>
</protein>
<organism evidence="2 3">
    <name type="scientific">Nodularia harveyana UHCC-0300</name>
    <dbReference type="NCBI Taxonomy" id="2974287"/>
    <lineage>
        <taxon>Bacteria</taxon>
        <taxon>Bacillati</taxon>
        <taxon>Cyanobacteriota</taxon>
        <taxon>Cyanophyceae</taxon>
        <taxon>Nostocales</taxon>
        <taxon>Nodulariaceae</taxon>
        <taxon>Nodularia</taxon>
    </lineage>
</organism>
<dbReference type="EMBL" id="JAYGHG010000013">
    <property type="protein sequence ID" value="MEA5581758.1"/>
    <property type="molecule type" value="Genomic_DNA"/>
</dbReference>
<keyword evidence="1" id="KW-0472">Membrane</keyword>
<feature type="transmembrane region" description="Helical" evidence="1">
    <location>
        <begin position="44"/>
        <end position="65"/>
    </location>
</feature>
<sequence length="225" mass="25224">MLKKIFFGVLWLGFITYAFVFAPPDQPDTLELIKKLSLGEWEGINPLVIALFNIMGIWPVIYSAVLFIDGRGQKIPAWPFATASFALGAFALLPYLALREPNQEFSGKKNLWLKLLDSRVTGFILTIGAVILVTYGLQGDWGDFVQQWQTSRFIHVMSLDFCLLSLLFPALLGDDMARRGQKNQQLFWLIGLIPLFGPLIYLSVRSPSTPQESPSPETNLDPLSS</sequence>
<dbReference type="RefSeq" id="WP_323196084.1">
    <property type="nucleotide sequence ID" value="NZ_JAYGHG010000013.1"/>
</dbReference>
<evidence type="ECO:0000313" key="3">
    <source>
        <dbReference type="Proteomes" id="UP001302120"/>
    </source>
</evidence>
<keyword evidence="3" id="KW-1185">Reference proteome</keyword>
<keyword evidence="1" id="KW-1133">Transmembrane helix</keyword>
<reference evidence="2 3" key="1">
    <citation type="submission" date="2023-12" db="EMBL/GenBank/DDBJ databases">
        <title>Baltic Sea Cyanobacteria.</title>
        <authorList>
            <person name="Delbaje E."/>
            <person name="Fewer D.P."/>
            <person name="Shishido T.K."/>
        </authorList>
    </citation>
    <scope>NUCLEOTIDE SEQUENCE [LARGE SCALE GENOMIC DNA]</scope>
    <source>
        <strain evidence="2 3">UHCC-0300</strain>
    </source>
</reference>
<name>A0ABU5UEF8_9CYAN</name>
<feature type="transmembrane region" description="Helical" evidence="1">
    <location>
        <begin position="6"/>
        <end position="23"/>
    </location>
</feature>
<feature type="transmembrane region" description="Helical" evidence="1">
    <location>
        <begin position="119"/>
        <end position="138"/>
    </location>
</feature>
<dbReference type="PANTHER" id="PTHR36009">
    <property type="match status" value="1"/>
</dbReference>
<proteinExistence type="predicted"/>
<accession>A0ABU5UEF8</accession>
<dbReference type="Proteomes" id="UP001302120">
    <property type="component" value="Unassembled WGS sequence"/>
</dbReference>
<gene>
    <name evidence="2" type="ORF">VB620_10460</name>
</gene>
<comment type="caution">
    <text evidence="2">The sequence shown here is derived from an EMBL/GenBank/DDBJ whole genome shotgun (WGS) entry which is preliminary data.</text>
</comment>
<feature type="transmembrane region" description="Helical" evidence="1">
    <location>
        <begin position="77"/>
        <end position="98"/>
    </location>
</feature>